<keyword evidence="16" id="KW-1185">Reference proteome</keyword>
<evidence type="ECO:0000256" key="5">
    <source>
        <dbReference type="ARBA" id="ARBA00022679"/>
    </source>
</evidence>
<evidence type="ECO:0000256" key="1">
    <source>
        <dbReference type="ARBA" id="ARBA00001933"/>
    </source>
</evidence>
<dbReference type="EC" id="2.3.1.37" evidence="4"/>
<dbReference type="GO" id="GO:0006567">
    <property type="term" value="P:L-threonine catabolic process"/>
    <property type="evidence" value="ECO:0007669"/>
    <property type="project" value="InterPro"/>
</dbReference>
<dbReference type="NCBIfam" id="NF005394">
    <property type="entry name" value="PRK06939.1"/>
    <property type="match status" value="1"/>
</dbReference>
<evidence type="ECO:0000313" key="16">
    <source>
        <dbReference type="Proteomes" id="UP000501568"/>
    </source>
</evidence>
<comment type="catalytic activity">
    <reaction evidence="12">
        <text>succinyl-CoA + glycine + H(+) = 5-aminolevulinate + CO2 + CoA</text>
        <dbReference type="Rhea" id="RHEA:12921"/>
        <dbReference type="ChEBI" id="CHEBI:15378"/>
        <dbReference type="ChEBI" id="CHEBI:16526"/>
        <dbReference type="ChEBI" id="CHEBI:57287"/>
        <dbReference type="ChEBI" id="CHEBI:57292"/>
        <dbReference type="ChEBI" id="CHEBI:57305"/>
        <dbReference type="ChEBI" id="CHEBI:356416"/>
        <dbReference type="EC" id="2.3.1.37"/>
    </reaction>
</comment>
<comment type="similarity">
    <text evidence="3 13">Belongs to the class-II pyridoxal-phosphate-dependent aminotransferase family.</text>
</comment>
<gene>
    <name evidence="15" type="ORF">G5C33_05875</name>
</gene>
<evidence type="ECO:0000256" key="2">
    <source>
        <dbReference type="ARBA" id="ARBA00005029"/>
    </source>
</evidence>
<dbReference type="InterPro" id="IPR004839">
    <property type="entry name" value="Aminotransferase_I/II_large"/>
</dbReference>
<feature type="domain" description="Aminotransferase class I/classII large" evidence="14">
    <location>
        <begin position="52"/>
        <end position="392"/>
    </location>
</feature>
<evidence type="ECO:0000256" key="10">
    <source>
        <dbReference type="ARBA" id="ARBA00031945"/>
    </source>
</evidence>
<evidence type="ECO:0000256" key="9">
    <source>
        <dbReference type="ARBA" id="ARBA00031691"/>
    </source>
</evidence>
<dbReference type="PANTHER" id="PTHR13693:SF102">
    <property type="entry name" value="2-AMINO-3-KETOBUTYRATE COENZYME A LIGASE, MITOCHONDRIAL"/>
    <property type="match status" value="1"/>
</dbReference>
<dbReference type="GO" id="GO:0030170">
    <property type="term" value="F:pyridoxal phosphate binding"/>
    <property type="evidence" value="ECO:0007669"/>
    <property type="project" value="InterPro"/>
</dbReference>
<keyword evidence="7" id="KW-0350">Heme biosynthesis</keyword>
<comment type="pathway">
    <text evidence="2">Porphyrin-containing compound metabolism; protoporphyrin-IX biosynthesis; 5-aminolevulinate from glycine: step 1/1.</text>
</comment>
<keyword evidence="6 13" id="KW-0663">Pyridoxal phosphate</keyword>
<dbReference type="SUPFAM" id="SSF53383">
    <property type="entry name" value="PLP-dependent transferases"/>
    <property type="match status" value="1"/>
</dbReference>
<accession>A0A6G6Y358</accession>
<dbReference type="NCBIfam" id="TIGR01822">
    <property type="entry name" value="2am3keto_CoA"/>
    <property type="match status" value="1"/>
</dbReference>
<reference evidence="15 16" key="1">
    <citation type="submission" date="2020-02" db="EMBL/GenBank/DDBJ databases">
        <authorList>
            <person name="Zheng R.K."/>
            <person name="Sun C.M."/>
        </authorList>
    </citation>
    <scope>NUCLEOTIDE SEQUENCE [LARGE SCALE GENOMIC DNA]</scope>
    <source>
        <strain evidence="16">zrk23</strain>
    </source>
</reference>
<evidence type="ECO:0000256" key="8">
    <source>
        <dbReference type="ARBA" id="ARBA00023315"/>
    </source>
</evidence>
<keyword evidence="5 15" id="KW-0808">Transferase</keyword>
<evidence type="ECO:0000256" key="4">
    <source>
        <dbReference type="ARBA" id="ARBA00013257"/>
    </source>
</evidence>
<evidence type="ECO:0000313" key="15">
    <source>
        <dbReference type="EMBL" id="QIG79362.1"/>
    </source>
</evidence>
<dbReference type="GO" id="GO:0003870">
    <property type="term" value="F:5-aminolevulinate synthase activity"/>
    <property type="evidence" value="ECO:0007669"/>
    <property type="project" value="UniProtKB-EC"/>
</dbReference>
<evidence type="ECO:0000256" key="12">
    <source>
        <dbReference type="ARBA" id="ARBA00047654"/>
    </source>
</evidence>
<dbReference type="AlphaFoldDB" id="A0A6G6Y358"/>
<evidence type="ECO:0000256" key="6">
    <source>
        <dbReference type="ARBA" id="ARBA00022898"/>
    </source>
</evidence>
<organism evidence="15 16">
    <name type="scientific">Stakelama tenebrarum</name>
    <dbReference type="NCBI Taxonomy" id="2711215"/>
    <lineage>
        <taxon>Bacteria</taxon>
        <taxon>Pseudomonadati</taxon>
        <taxon>Pseudomonadota</taxon>
        <taxon>Alphaproteobacteria</taxon>
        <taxon>Sphingomonadales</taxon>
        <taxon>Sphingomonadaceae</taxon>
        <taxon>Stakelama</taxon>
    </lineage>
</organism>
<dbReference type="Gene3D" id="3.90.1150.10">
    <property type="entry name" value="Aspartate Aminotransferase, domain 1"/>
    <property type="match status" value="1"/>
</dbReference>
<dbReference type="Pfam" id="PF00155">
    <property type="entry name" value="Aminotran_1_2"/>
    <property type="match status" value="1"/>
</dbReference>
<dbReference type="GO" id="GO:0008890">
    <property type="term" value="F:glycine C-acetyltransferase activity"/>
    <property type="evidence" value="ECO:0007669"/>
    <property type="project" value="InterPro"/>
</dbReference>
<dbReference type="PROSITE" id="PS00599">
    <property type="entry name" value="AA_TRANSFER_CLASS_2"/>
    <property type="match status" value="1"/>
</dbReference>
<dbReference type="GO" id="GO:0006783">
    <property type="term" value="P:heme biosynthetic process"/>
    <property type="evidence" value="ECO:0007669"/>
    <property type="project" value="UniProtKB-KW"/>
</dbReference>
<dbReference type="RefSeq" id="WP_165326363.1">
    <property type="nucleotide sequence ID" value="NZ_CP049109.1"/>
</dbReference>
<dbReference type="InterPro" id="IPR050087">
    <property type="entry name" value="AON_synthase_class-II"/>
</dbReference>
<dbReference type="Gene3D" id="3.40.640.10">
    <property type="entry name" value="Type I PLP-dependent aspartate aminotransferase-like (Major domain)"/>
    <property type="match status" value="1"/>
</dbReference>
<name>A0A6G6Y358_9SPHN</name>
<dbReference type="InterPro" id="IPR011282">
    <property type="entry name" value="2am3keto_CoA_ligase"/>
</dbReference>
<dbReference type="FunFam" id="3.40.640.10:FF:000006">
    <property type="entry name" value="5-aminolevulinate synthase, mitochondrial"/>
    <property type="match status" value="1"/>
</dbReference>
<evidence type="ECO:0000259" key="14">
    <source>
        <dbReference type="Pfam" id="PF00155"/>
    </source>
</evidence>
<dbReference type="InterPro" id="IPR015424">
    <property type="entry name" value="PyrdxlP-dep_Trfase"/>
</dbReference>
<dbReference type="KEGG" id="spzr:G5C33_05875"/>
<evidence type="ECO:0000256" key="13">
    <source>
        <dbReference type="RuleBase" id="RU003693"/>
    </source>
</evidence>
<evidence type="ECO:0000256" key="11">
    <source>
        <dbReference type="ARBA" id="ARBA00032773"/>
    </source>
</evidence>
<dbReference type="Proteomes" id="UP000501568">
    <property type="component" value="Chromosome"/>
</dbReference>
<comment type="cofactor">
    <cofactor evidence="1 13">
        <name>pyridoxal 5'-phosphate</name>
        <dbReference type="ChEBI" id="CHEBI:597326"/>
    </cofactor>
</comment>
<protein>
    <recommendedName>
        <fullName evidence="4">5-aminolevulinate synthase</fullName>
        <ecNumber evidence="4">2.3.1.37</ecNumber>
    </recommendedName>
    <alternativeName>
        <fullName evidence="9">5-aminolevulinic acid synthase</fullName>
    </alternativeName>
    <alternativeName>
        <fullName evidence="10">Delta-ALA synthase</fullName>
    </alternativeName>
    <alternativeName>
        <fullName evidence="11">Delta-aminolevulinate synthase</fullName>
    </alternativeName>
</protein>
<sequence length="405" mass="42403">MTTHTPQSQSLDAALAAELDTLRETGLFKDEHPLVSPQSGHVTVTEPGGNRDLLNLCANNYLGLADDSRLVAAAKHALDTHGLGMASVRFICGTHELHRRLEARLAALTGQKDAILFPSCFDANAGIFEALLGPEDAVFSDALNHASIIDGIRLCKAQRHRYPNGDIAALDAALTQAKDARRKLVVTDGVFSMDGVIADLPAIRAVCDRHGALLMVDDSHATGVLGPDGSGTAAHHDGVPVDMVSGTLGKALGGAAGGYIAGSASLVAWLRQKARPYLFSNALPPALAASALRALDIVAEEPERRARLTNHAARFREALTEAGFTLAGAGHPIIPVMIGDARTATQFAAKLHDDGIYAVAFSAPVVPPGLARIRTQMSSALSDADIDRAITAFVRAGRELGVIPA</sequence>
<evidence type="ECO:0000256" key="3">
    <source>
        <dbReference type="ARBA" id="ARBA00008392"/>
    </source>
</evidence>
<keyword evidence="8 15" id="KW-0012">Acyltransferase</keyword>
<proteinExistence type="inferred from homology"/>
<dbReference type="EMBL" id="CP049109">
    <property type="protein sequence ID" value="QIG79362.1"/>
    <property type="molecule type" value="Genomic_DNA"/>
</dbReference>
<dbReference type="InterPro" id="IPR001917">
    <property type="entry name" value="Aminotrans_II_pyridoxalP_BS"/>
</dbReference>
<dbReference type="InterPro" id="IPR015422">
    <property type="entry name" value="PyrdxlP-dep_Trfase_small"/>
</dbReference>
<dbReference type="PANTHER" id="PTHR13693">
    <property type="entry name" value="CLASS II AMINOTRANSFERASE/8-AMINO-7-OXONONANOATE SYNTHASE"/>
    <property type="match status" value="1"/>
</dbReference>
<dbReference type="InterPro" id="IPR015421">
    <property type="entry name" value="PyrdxlP-dep_Trfase_major"/>
</dbReference>
<evidence type="ECO:0000256" key="7">
    <source>
        <dbReference type="ARBA" id="ARBA00023133"/>
    </source>
</evidence>